<comment type="caution">
    <text evidence="2">The sequence shown here is derived from an EMBL/GenBank/DDBJ whole genome shotgun (WGS) entry which is preliminary data.</text>
</comment>
<evidence type="ECO:0000313" key="3">
    <source>
        <dbReference type="Proteomes" id="UP001215598"/>
    </source>
</evidence>
<feature type="region of interest" description="Disordered" evidence="1">
    <location>
        <begin position="29"/>
        <end position="93"/>
    </location>
</feature>
<dbReference type="Proteomes" id="UP001215598">
    <property type="component" value="Unassembled WGS sequence"/>
</dbReference>
<evidence type="ECO:0000313" key="2">
    <source>
        <dbReference type="EMBL" id="KAJ7747525.1"/>
    </source>
</evidence>
<organism evidence="2 3">
    <name type="scientific">Mycena metata</name>
    <dbReference type="NCBI Taxonomy" id="1033252"/>
    <lineage>
        <taxon>Eukaryota</taxon>
        <taxon>Fungi</taxon>
        <taxon>Dikarya</taxon>
        <taxon>Basidiomycota</taxon>
        <taxon>Agaricomycotina</taxon>
        <taxon>Agaricomycetes</taxon>
        <taxon>Agaricomycetidae</taxon>
        <taxon>Agaricales</taxon>
        <taxon>Marasmiineae</taxon>
        <taxon>Mycenaceae</taxon>
        <taxon>Mycena</taxon>
    </lineage>
</organism>
<gene>
    <name evidence="2" type="ORF">B0H16DRAFT_1462012</name>
</gene>
<evidence type="ECO:0000256" key="1">
    <source>
        <dbReference type="SAM" id="MobiDB-lite"/>
    </source>
</evidence>
<proteinExistence type="predicted"/>
<keyword evidence="3" id="KW-1185">Reference proteome</keyword>
<name>A0AAD7N6C1_9AGAR</name>
<dbReference type="EMBL" id="JARKIB010000076">
    <property type="protein sequence ID" value="KAJ7747525.1"/>
    <property type="molecule type" value="Genomic_DNA"/>
</dbReference>
<accession>A0AAD7N6C1</accession>
<reference evidence="2" key="1">
    <citation type="submission" date="2023-03" db="EMBL/GenBank/DDBJ databases">
        <title>Massive genome expansion in bonnet fungi (Mycena s.s.) driven by repeated elements and novel gene families across ecological guilds.</title>
        <authorList>
            <consortium name="Lawrence Berkeley National Laboratory"/>
            <person name="Harder C.B."/>
            <person name="Miyauchi S."/>
            <person name="Viragh M."/>
            <person name="Kuo A."/>
            <person name="Thoen E."/>
            <person name="Andreopoulos B."/>
            <person name="Lu D."/>
            <person name="Skrede I."/>
            <person name="Drula E."/>
            <person name="Henrissat B."/>
            <person name="Morin E."/>
            <person name="Kohler A."/>
            <person name="Barry K."/>
            <person name="LaButti K."/>
            <person name="Morin E."/>
            <person name="Salamov A."/>
            <person name="Lipzen A."/>
            <person name="Mereny Z."/>
            <person name="Hegedus B."/>
            <person name="Baldrian P."/>
            <person name="Stursova M."/>
            <person name="Weitz H."/>
            <person name="Taylor A."/>
            <person name="Grigoriev I.V."/>
            <person name="Nagy L.G."/>
            <person name="Martin F."/>
            <person name="Kauserud H."/>
        </authorList>
    </citation>
    <scope>NUCLEOTIDE SEQUENCE</scope>
    <source>
        <strain evidence="2">CBHHK182m</strain>
    </source>
</reference>
<feature type="compositionally biased region" description="Low complexity" evidence="1">
    <location>
        <begin position="73"/>
        <end position="88"/>
    </location>
</feature>
<dbReference type="AlphaFoldDB" id="A0AAD7N6C1"/>
<sequence length="108" mass="11419">MCFLVGQAITGFGRSENYARLLARIAPRHIHPQEASTKGGTNGGSVDDGNKEHSASTCTTPARPDTRKETAHADQAAGGARGAQATSALGRARDALRIRQYVGEKDEK</sequence>
<protein>
    <submittedName>
        <fullName evidence="2">Uncharacterized protein</fullName>
    </submittedName>
</protein>